<protein>
    <submittedName>
        <fullName evidence="3">Ldh family oxidoreductase</fullName>
    </submittedName>
</protein>
<dbReference type="Pfam" id="PF02615">
    <property type="entry name" value="Ldh_2"/>
    <property type="match status" value="1"/>
</dbReference>
<dbReference type="GO" id="GO:0016491">
    <property type="term" value="F:oxidoreductase activity"/>
    <property type="evidence" value="ECO:0007669"/>
    <property type="project" value="UniProtKB-KW"/>
</dbReference>
<reference evidence="3" key="2">
    <citation type="submission" date="2021-04" db="EMBL/GenBank/DDBJ databases">
        <authorList>
            <person name="Dong X."/>
        </authorList>
    </citation>
    <scope>NUCLEOTIDE SEQUENCE</scope>
    <source>
        <strain evidence="3">ZWT</strain>
    </source>
</reference>
<dbReference type="SUPFAM" id="SSF89733">
    <property type="entry name" value="L-sulfolactate dehydrogenase-like"/>
    <property type="match status" value="1"/>
</dbReference>
<evidence type="ECO:0000313" key="4">
    <source>
        <dbReference type="Proteomes" id="UP001056429"/>
    </source>
</evidence>
<dbReference type="InterPro" id="IPR003767">
    <property type="entry name" value="Malate/L-lactate_DH-like"/>
</dbReference>
<sequence>MSNSKLLKINADLLEFLYREFWMKLGASENHAKAFARGVSMGDRQGKLFQGMGVMEAALIPVEGGIGDLTTEPELVSEGPTWAVYNGNRSTGYYTITQMTEKAIEKAKEFGMAISFGYNHIDAGSFFSYTSLALEHDMVAMASNNSLPLSAPFGGMDFAMSVPPFDAACPAGEQLPLVVSTKLCEGYDADITEALLKDGKLKSKLLVDPKTGELTDDVRPHAKLIEGYGRVSDCSAPWIFSNPRLYSLNIWNEFMTAIINPHGIVSSDLPSQPSDYFKPDAPTPVGGSYIIVIDPSKFGPIENVKAKSDRYIQSIKGCKKRPGVKEIYTPDEWGLEKVYRQESPKVDVMEDHLNAFKGFLEKYGLNYDTLVEQWEKENK</sequence>
<dbReference type="Gene3D" id="3.30.1370.60">
    <property type="entry name" value="Hypothetical oxidoreductase yiak, domain 2"/>
    <property type="match status" value="1"/>
</dbReference>
<dbReference type="PANTHER" id="PTHR11091">
    <property type="entry name" value="OXIDOREDUCTASE-RELATED"/>
    <property type="match status" value="1"/>
</dbReference>
<dbReference type="EMBL" id="JAGSOJ010000001">
    <property type="protein sequence ID" value="MCM1989415.1"/>
    <property type="molecule type" value="Genomic_DNA"/>
</dbReference>
<evidence type="ECO:0000256" key="2">
    <source>
        <dbReference type="ARBA" id="ARBA00023002"/>
    </source>
</evidence>
<organism evidence="3 4">
    <name type="scientific">Oceanirhabdus seepicola</name>
    <dbReference type="NCBI Taxonomy" id="2828781"/>
    <lineage>
        <taxon>Bacteria</taxon>
        <taxon>Bacillati</taxon>
        <taxon>Bacillota</taxon>
        <taxon>Clostridia</taxon>
        <taxon>Eubacteriales</taxon>
        <taxon>Clostridiaceae</taxon>
        <taxon>Oceanirhabdus</taxon>
    </lineage>
</organism>
<comment type="caution">
    <text evidence="3">The sequence shown here is derived from an EMBL/GenBank/DDBJ whole genome shotgun (WGS) entry which is preliminary data.</text>
</comment>
<dbReference type="InterPro" id="IPR036111">
    <property type="entry name" value="Mal/L-sulfo/L-lacto_DH-like_sf"/>
</dbReference>
<dbReference type="InterPro" id="IPR043143">
    <property type="entry name" value="Mal/L-sulf/L-lact_DH-like_NADP"/>
</dbReference>
<name>A0A9J6NY22_9CLOT</name>
<comment type="similarity">
    <text evidence="1">Belongs to the LDH2/MDH2 oxidoreductase family.</text>
</comment>
<proteinExistence type="inferred from homology"/>
<gene>
    <name evidence="3" type="ORF">KDK92_06655</name>
</gene>
<evidence type="ECO:0000313" key="3">
    <source>
        <dbReference type="EMBL" id="MCM1989415.1"/>
    </source>
</evidence>
<keyword evidence="4" id="KW-1185">Reference proteome</keyword>
<dbReference type="RefSeq" id="WP_250858411.1">
    <property type="nucleotide sequence ID" value="NZ_JAGSOJ010000001.1"/>
</dbReference>
<dbReference type="PANTHER" id="PTHR11091:SF0">
    <property type="entry name" value="MALATE DEHYDROGENASE"/>
    <property type="match status" value="1"/>
</dbReference>
<dbReference type="Proteomes" id="UP001056429">
    <property type="component" value="Unassembled WGS sequence"/>
</dbReference>
<dbReference type="AlphaFoldDB" id="A0A9J6NY22"/>
<reference evidence="3" key="1">
    <citation type="journal article" date="2021" name="mSystems">
        <title>Bacteria and Archaea Synergistically Convert Glycine Betaine to Biogenic Methane in the Formosa Cold Seep of the South China Sea.</title>
        <authorList>
            <person name="Li L."/>
            <person name="Zhang W."/>
            <person name="Zhang S."/>
            <person name="Song L."/>
            <person name="Sun Q."/>
            <person name="Zhang H."/>
            <person name="Xiang H."/>
            <person name="Dong X."/>
        </authorList>
    </citation>
    <scope>NUCLEOTIDE SEQUENCE</scope>
    <source>
        <strain evidence="3">ZWT</strain>
    </source>
</reference>
<keyword evidence="2" id="KW-0560">Oxidoreductase</keyword>
<accession>A0A9J6NY22</accession>
<evidence type="ECO:0000256" key="1">
    <source>
        <dbReference type="ARBA" id="ARBA00006056"/>
    </source>
</evidence>